<keyword evidence="2" id="KW-1185">Reference proteome</keyword>
<proteinExistence type="predicted"/>
<protein>
    <submittedName>
        <fullName evidence="1">Uncharacterized protein</fullName>
    </submittedName>
</protein>
<sequence>MGLEDNALVRKYVNVGEKKEGSTGMGIFVGLFAAFGGVLYGYDTGTISGILGMNYVTERFPQDWKHDSGVPQHTFSSSEKSLIVSILSVGTFFGSLLAPILNDTLGRRYTLIISSLIVFNVGVILQTAATAIPLFCAGRAIAGFGVGLISSCVPLYQSECTPKWIRGAVVSLYQWAITIGLLLAACVNQGTKNRDNSGSYRIPIAIQFLWSLILGMGMIFLPESPRFYIHVGKDDKAKDSLRRLRKLPIDHPDLIEEYMDIKAAYEFECSFGKPSLSMLFSRNNKQLKRLMTGIWLQAFQQLSGVNFIFYYGTTFFQSAGIKNEFLISLATNIVNVGMTIPGVIAIELVGRRNLLLVGAAGMSFSQFIVAIVGVAANSHAANQVLVAFSCIFIAFFAATWGPICWVVVGEIFPLRTRAKSVAMSAASNWLWNWAIAYATPYMVDSGKGNANLGSKVFFIWGGFNFLCFFFTYFTIYETKGMTLEQIDAMYEHVDHAWKSKSYVPKEHEFRGEISPHSSTKAEGVSEVEDASV</sequence>
<evidence type="ECO:0000313" key="2">
    <source>
        <dbReference type="Proteomes" id="UP001241377"/>
    </source>
</evidence>
<dbReference type="EMBL" id="JASBWR010000029">
    <property type="protein sequence ID" value="KAJ9106674.1"/>
    <property type="molecule type" value="Genomic_DNA"/>
</dbReference>
<name>A0ACC2W4J3_9TREE</name>
<reference evidence="1" key="1">
    <citation type="submission" date="2023-04" db="EMBL/GenBank/DDBJ databases">
        <title>Draft Genome sequencing of Naganishia species isolated from polar environments using Oxford Nanopore Technology.</title>
        <authorList>
            <person name="Leo P."/>
            <person name="Venkateswaran K."/>
        </authorList>
    </citation>
    <scope>NUCLEOTIDE SEQUENCE</scope>
    <source>
        <strain evidence="1">MNA-CCFEE 5261</strain>
    </source>
</reference>
<accession>A0ACC2W4J3</accession>
<dbReference type="Proteomes" id="UP001241377">
    <property type="component" value="Unassembled WGS sequence"/>
</dbReference>
<gene>
    <name evidence="1" type="ORF">QFC19_003174</name>
</gene>
<comment type="caution">
    <text evidence="1">The sequence shown here is derived from an EMBL/GenBank/DDBJ whole genome shotgun (WGS) entry which is preliminary data.</text>
</comment>
<organism evidence="1 2">
    <name type="scientific">Naganishia cerealis</name>
    <dbReference type="NCBI Taxonomy" id="610337"/>
    <lineage>
        <taxon>Eukaryota</taxon>
        <taxon>Fungi</taxon>
        <taxon>Dikarya</taxon>
        <taxon>Basidiomycota</taxon>
        <taxon>Agaricomycotina</taxon>
        <taxon>Tremellomycetes</taxon>
        <taxon>Filobasidiales</taxon>
        <taxon>Filobasidiaceae</taxon>
        <taxon>Naganishia</taxon>
    </lineage>
</organism>
<evidence type="ECO:0000313" key="1">
    <source>
        <dbReference type="EMBL" id="KAJ9106674.1"/>
    </source>
</evidence>